<dbReference type="OrthoDB" id="10003116at2759"/>
<feature type="region of interest" description="Disordered" evidence="5">
    <location>
        <begin position="331"/>
        <end position="351"/>
    </location>
</feature>
<gene>
    <name evidence="7" type="ORF">CANVERA_P3379</name>
</gene>
<dbReference type="GO" id="GO:0006511">
    <property type="term" value="P:ubiquitin-dependent protein catabolic process"/>
    <property type="evidence" value="ECO:0007669"/>
    <property type="project" value="TreeGrafter"/>
</dbReference>
<evidence type="ECO:0000313" key="7">
    <source>
        <dbReference type="EMBL" id="CAI5758869.1"/>
    </source>
</evidence>
<dbReference type="CDD" id="cd22212">
    <property type="entry name" value="NDFIP-like"/>
    <property type="match status" value="1"/>
</dbReference>
<feature type="compositionally biased region" description="Polar residues" evidence="5">
    <location>
        <begin position="39"/>
        <end position="62"/>
    </location>
</feature>
<evidence type="ECO:0000256" key="2">
    <source>
        <dbReference type="ARBA" id="ARBA00022692"/>
    </source>
</evidence>
<feature type="compositionally biased region" description="Low complexity" evidence="5">
    <location>
        <begin position="14"/>
        <end position="24"/>
    </location>
</feature>
<reference evidence="7" key="1">
    <citation type="submission" date="2022-12" db="EMBL/GenBank/DDBJ databases">
        <authorList>
            <person name="Brejova B."/>
        </authorList>
    </citation>
    <scope>NUCLEOTIDE SEQUENCE</scope>
</reference>
<evidence type="ECO:0000313" key="8">
    <source>
        <dbReference type="Proteomes" id="UP001152885"/>
    </source>
</evidence>
<comment type="caution">
    <text evidence="7">The sequence shown here is derived from an EMBL/GenBank/DDBJ whole genome shotgun (WGS) entry which is preliminary data.</text>
</comment>
<dbReference type="GO" id="GO:0031398">
    <property type="term" value="P:positive regulation of protein ubiquitination"/>
    <property type="evidence" value="ECO:0007669"/>
    <property type="project" value="TreeGrafter"/>
</dbReference>
<dbReference type="PANTHER" id="PTHR13396">
    <property type="entry name" value="NEDD4 FAMILY INTERACTING PROTEIN 1/2"/>
    <property type="match status" value="1"/>
</dbReference>
<evidence type="ECO:0000256" key="5">
    <source>
        <dbReference type="SAM" id="MobiDB-lite"/>
    </source>
</evidence>
<dbReference type="GO" id="GO:0030001">
    <property type="term" value="P:metal ion transport"/>
    <property type="evidence" value="ECO:0007669"/>
    <property type="project" value="InterPro"/>
</dbReference>
<sequence>MTNYHRISTDDEGNNINNTVIENSNNEDDMEEPILGSSADLSNNTNTDSNLDLENQGDTTYPSRLSSKQRIVRFLHHFVPIKQTYERLNNGLNTGRLQTNLPGRFIGQGTDGVFRNLMAKPDTESNRNRQEQELHPPTYEEAAADSSPEYWESTMISPMYEDEVFVQGLPVGNIANFVWNALVTVAFQFVGFILCYLLHTSHASKQGSRTGLGINLILYGWNLIPSNFGSSNQLPKKIIPNDPNEFDIINKNSKIDGILDNYKSSISLINENNNNYENKNWIDSSSNIPYVAYGLISFGLFIILKAVVDYYKVKQLEKVILNPNTNIVVEQPQQSQSQEQNQEQQQQPNTD</sequence>
<keyword evidence="2 6" id="KW-0812">Transmembrane</keyword>
<comment type="subcellular location">
    <subcellularLocation>
        <location evidence="1">Membrane</location>
        <topology evidence="1">Multi-pass membrane protein</topology>
    </subcellularLocation>
</comment>
<feature type="compositionally biased region" description="Basic and acidic residues" evidence="5">
    <location>
        <begin position="121"/>
        <end position="134"/>
    </location>
</feature>
<dbReference type="GO" id="GO:0005794">
    <property type="term" value="C:Golgi apparatus"/>
    <property type="evidence" value="ECO:0007669"/>
    <property type="project" value="TreeGrafter"/>
</dbReference>
<dbReference type="AlphaFoldDB" id="A0A9W4TXA8"/>
<protein>
    <recommendedName>
        <fullName evidence="9">Metal homeostatis protein BSD2</fullName>
    </recommendedName>
</protein>
<feature type="transmembrane region" description="Helical" evidence="6">
    <location>
        <begin position="177"/>
        <end position="198"/>
    </location>
</feature>
<dbReference type="GO" id="GO:0007034">
    <property type="term" value="P:vacuolar transport"/>
    <property type="evidence" value="ECO:0007669"/>
    <property type="project" value="InterPro"/>
</dbReference>
<dbReference type="GO" id="GO:0016020">
    <property type="term" value="C:membrane"/>
    <property type="evidence" value="ECO:0007669"/>
    <property type="project" value="UniProtKB-SubCell"/>
</dbReference>
<accession>A0A9W4TXA8</accession>
<keyword evidence="4 6" id="KW-0472">Membrane</keyword>
<organism evidence="7 8">
    <name type="scientific">Candida verbasci</name>
    <dbReference type="NCBI Taxonomy" id="1227364"/>
    <lineage>
        <taxon>Eukaryota</taxon>
        <taxon>Fungi</taxon>
        <taxon>Dikarya</taxon>
        <taxon>Ascomycota</taxon>
        <taxon>Saccharomycotina</taxon>
        <taxon>Pichiomycetes</taxon>
        <taxon>Debaryomycetaceae</taxon>
        <taxon>Candida/Lodderomyces clade</taxon>
        <taxon>Candida</taxon>
    </lineage>
</organism>
<dbReference type="Pfam" id="PF10176">
    <property type="entry name" value="NEDD4_Bsd2"/>
    <property type="match status" value="1"/>
</dbReference>
<dbReference type="InterPro" id="IPR019325">
    <property type="entry name" value="NEDD4/Bsd2"/>
</dbReference>
<dbReference type="EMBL" id="CANTUO010000003">
    <property type="protein sequence ID" value="CAI5758869.1"/>
    <property type="molecule type" value="Genomic_DNA"/>
</dbReference>
<evidence type="ECO:0000256" key="6">
    <source>
        <dbReference type="SAM" id="Phobius"/>
    </source>
</evidence>
<keyword evidence="3 6" id="KW-1133">Transmembrane helix</keyword>
<evidence type="ECO:0000256" key="3">
    <source>
        <dbReference type="ARBA" id="ARBA00022989"/>
    </source>
</evidence>
<dbReference type="PANTHER" id="PTHR13396:SF5">
    <property type="entry name" value="NEDD4 FAMILY INTERACTING PROTEIN"/>
    <property type="match status" value="1"/>
</dbReference>
<evidence type="ECO:0008006" key="9">
    <source>
        <dbReference type="Google" id="ProtNLM"/>
    </source>
</evidence>
<dbReference type="GO" id="GO:0005783">
    <property type="term" value="C:endoplasmic reticulum"/>
    <property type="evidence" value="ECO:0007669"/>
    <property type="project" value="TreeGrafter"/>
</dbReference>
<evidence type="ECO:0000256" key="1">
    <source>
        <dbReference type="ARBA" id="ARBA00004141"/>
    </source>
</evidence>
<dbReference type="GO" id="GO:0048471">
    <property type="term" value="C:perinuclear region of cytoplasm"/>
    <property type="evidence" value="ECO:0007669"/>
    <property type="project" value="TreeGrafter"/>
</dbReference>
<feature type="region of interest" description="Disordered" evidence="5">
    <location>
        <begin position="1"/>
        <end position="62"/>
    </location>
</feature>
<keyword evidence="8" id="KW-1185">Reference proteome</keyword>
<dbReference type="Proteomes" id="UP001152885">
    <property type="component" value="Unassembled WGS sequence"/>
</dbReference>
<evidence type="ECO:0000256" key="4">
    <source>
        <dbReference type="ARBA" id="ARBA00023136"/>
    </source>
</evidence>
<name>A0A9W4TXA8_9ASCO</name>
<feature type="region of interest" description="Disordered" evidence="5">
    <location>
        <begin position="119"/>
        <end position="146"/>
    </location>
</feature>
<proteinExistence type="predicted"/>
<feature type="transmembrane region" description="Helical" evidence="6">
    <location>
        <begin position="290"/>
        <end position="308"/>
    </location>
</feature>